<sequence length="237" mass="27185">MSSSFSEDTNNQKRIPRGAFSKEELELWAECRHESFWYRCLPFSVGGVLAVHTLTTLGVLKPHPRYGALFKNMGVVLLGYFAGKASYMETCKNKFRQRLPNSRMTNLLSGRGFNPEQNADMTAPAEVNKPEEDKPLRETYSSLDLNDQYLDNRPVSSTDDINTRIDSNQKPTLTYDELRAKNRADAKKDTNRFPRPWIKEPESEPEPTKSHYQSILDNNKKNNDGQKRNQYGDVLDS</sequence>
<reference evidence="3 4" key="1">
    <citation type="submission" date="2024-01" db="EMBL/GenBank/DDBJ databases">
        <title>The genome of the rayed Mediterranean limpet Patella caerulea (Linnaeus, 1758).</title>
        <authorList>
            <person name="Anh-Thu Weber A."/>
            <person name="Halstead-Nussloch G."/>
        </authorList>
    </citation>
    <scope>NUCLEOTIDE SEQUENCE [LARGE SCALE GENOMIC DNA]</scope>
    <source>
        <strain evidence="3">AATW-2023a</strain>
        <tissue evidence="3">Whole specimen</tissue>
    </source>
</reference>
<name>A0AAN8J911_PATCE</name>
<dbReference type="Proteomes" id="UP001347796">
    <property type="component" value="Unassembled WGS sequence"/>
</dbReference>
<dbReference type="PANTHER" id="PTHR13336:SF3">
    <property type="entry name" value="OCIA DOMAIN-CONTAINING PROTEIN 1"/>
    <property type="match status" value="1"/>
</dbReference>
<proteinExistence type="predicted"/>
<feature type="domain" description="OCIA" evidence="2">
    <location>
        <begin position="20"/>
        <end position="103"/>
    </location>
</feature>
<feature type="region of interest" description="Disordered" evidence="1">
    <location>
        <begin position="106"/>
        <end position="237"/>
    </location>
</feature>
<feature type="compositionally biased region" description="Basic and acidic residues" evidence="1">
    <location>
        <begin position="218"/>
        <end position="227"/>
    </location>
</feature>
<dbReference type="PANTHER" id="PTHR13336">
    <property type="entry name" value="OVARIAN CARCINOMA IMMUNOREACTIVE ANTIGEN"/>
    <property type="match status" value="1"/>
</dbReference>
<dbReference type="InterPro" id="IPR040187">
    <property type="entry name" value="OCAD1/2"/>
</dbReference>
<evidence type="ECO:0000313" key="4">
    <source>
        <dbReference type="Proteomes" id="UP001347796"/>
    </source>
</evidence>
<evidence type="ECO:0000259" key="2">
    <source>
        <dbReference type="Pfam" id="PF07051"/>
    </source>
</evidence>
<feature type="compositionally biased region" description="Basic and acidic residues" evidence="1">
    <location>
        <begin position="128"/>
        <end position="137"/>
    </location>
</feature>
<dbReference type="Pfam" id="PF07051">
    <property type="entry name" value="OCIA"/>
    <property type="match status" value="1"/>
</dbReference>
<gene>
    <name evidence="3" type="ORF">SNE40_016625</name>
</gene>
<feature type="compositionally biased region" description="Basic and acidic residues" evidence="1">
    <location>
        <begin position="176"/>
        <end position="209"/>
    </location>
</feature>
<dbReference type="InterPro" id="IPR009764">
    <property type="entry name" value="OCIA_dom"/>
</dbReference>
<evidence type="ECO:0000313" key="3">
    <source>
        <dbReference type="EMBL" id="KAK6173101.1"/>
    </source>
</evidence>
<accession>A0AAN8J911</accession>
<evidence type="ECO:0000256" key="1">
    <source>
        <dbReference type="SAM" id="MobiDB-lite"/>
    </source>
</evidence>
<dbReference type="EMBL" id="JAZGQO010000011">
    <property type="protein sequence ID" value="KAK6173101.1"/>
    <property type="molecule type" value="Genomic_DNA"/>
</dbReference>
<feature type="compositionally biased region" description="Polar residues" evidence="1">
    <location>
        <begin position="154"/>
        <end position="172"/>
    </location>
</feature>
<protein>
    <recommendedName>
        <fullName evidence="2">OCIA domain-containing protein</fullName>
    </recommendedName>
</protein>
<comment type="caution">
    <text evidence="3">The sequence shown here is derived from an EMBL/GenBank/DDBJ whole genome shotgun (WGS) entry which is preliminary data.</text>
</comment>
<dbReference type="AlphaFoldDB" id="A0AAN8J911"/>
<keyword evidence="4" id="KW-1185">Reference proteome</keyword>
<dbReference type="GO" id="GO:0005768">
    <property type="term" value="C:endosome"/>
    <property type="evidence" value="ECO:0007669"/>
    <property type="project" value="TreeGrafter"/>
</dbReference>
<organism evidence="3 4">
    <name type="scientific">Patella caerulea</name>
    <name type="common">Rayed Mediterranean limpet</name>
    <dbReference type="NCBI Taxonomy" id="87958"/>
    <lineage>
        <taxon>Eukaryota</taxon>
        <taxon>Metazoa</taxon>
        <taxon>Spiralia</taxon>
        <taxon>Lophotrochozoa</taxon>
        <taxon>Mollusca</taxon>
        <taxon>Gastropoda</taxon>
        <taxon>Patellogastropoda</taxon>
        <taxon>Patelloidea</taxon>
        <taxon>Patellidae</taxon>
        <taxon>Patella</taxon>
    </lineage>
</organism>